<keyword evidence="2" id="KW-1185">Reference proteome</keyword>
<sequence>MNLEQFLLNLHTQPESIQFSDTIAVIDSLYQFTPTRFKNGTLISEPGQNSGSCKIFSFARMQGLTESQTLACFGDYYRKDVLQNPSATDHQNIRNFMNTGWAGIEFDGIALSAK</sequence>
<reference evidence="2" key="1">
    <citation type="journal article" date="2019" name="Int. J. Syst. Evol. Microbiol.">
        <title>The Global Catalogue of Microorganisms (GCM) 10K type strain sequencing project: providing services to taxonomists for standard genome sequencing and annotation.</title>
        <authorList>
            <consortium name="The Broad Institute Genomics Platform"/>
            <consortium name="The Broad Institute Genome Sequencing Center for Infectious Disease"/>
            <person name="Wu L."/>
            <person name="Ma J."/>
        </authorList>
    </citation>
    <scope>NUCLEOTIDE SEQUENCE [LARGE SCALE GENOMIC DNA]</scope>
    <source>
        <strain evidence="2">KCTC 52237</strain>
    </source>
</reference>
<dbReference type="Gene3D" id="3.20.160.10">
    <property type="entry name" value="vpa0580 domain like"/>
    <property type="match status" value="1"/>
</dbReference>
<dbReference type="EMBL" id="JBHRTF010000003">
    <property type="protein sequence ID" value="MFC3115347.1"/>
    <property type="molecule type" value="Genomic_DNA"/>
</dbReference>
<accession>A0ABV7FCX9</accession>
<evidence type="ECO:0000313" key="2">
    <source>
        <dbReference type="Proteomes" id="UP001595555"/>
    </source>
</evidence>
<dbReference type="Pfam" id="PF08888">
    <property type="entry name" value="HopJ"/>
    <property type="match status" value="1"/>
</dbReference>
<dbReference type="Proteomes" id="UP001595555">
    <property type="component" value="Unassembled WGS sequence"/>
</dbReference>
<dbReference type="RefSeq" id="WP_378117560.1">
    <property type="nucleotide sequence ID" value="NZ_JBHRTF010000003.1"/>
</dbReference>
<comment type="caution">
    <text evidence="1">The sequence shown here is derived from an EMBL/GenBank/DDBJ whole genome shotgun (WGS) entry which is preliminary data.</text>
</comment>
<dbReference type="InterPro" id="IPR038604">
    <property type="entry name" value="HopJ_sf"/>
</dbReference>
<protein>
    <submittedName>
        <fullName evidence="1">HopJ type III effector protein</fullName>
    </submittedName>
</protein>
<organism evidence="1 2">
    <name type="scientific">Cellvibrio fontiphilus</name>
    <dbReference type="NCBI Taxonomy" id="1815559"/>
    <lineage>
        <taxon>Bacteria</taxon>
        <taxon>Pseudomonadati</taxon>
        <taxon>Pseudomonadota</taxon>
        <taxon>Gammaproteobacteria</taxon>
        <taxon>Cellvibrionales</taxon>
        <taxon>Cellvibrionaceae</taxon>
        <taxon>Cellvibrio</taxon>
    </lineage>
</organism>
<proteinExistence type="predicted"/>
<evidence type="ECO:0000313" key="1">
    <source>
        <dbReference type="EMBL" id="MFC3115347.1"/>
    </source>
</evidence>
<dbReference type="InterPro" id="IPR014984">
    <property type="entry name" value="HopJ"/>
</dbReference>
<gene>
    <name evidence="1" type="ORF">ACFODX_07240</name>
</gene>
<name>A0ABV7FCX9_9GAMM</name>